<dbReference type="InterPro" id="IPR013830">
    <property type="entry name" value="SGNH_hydro"/>
</dbReference>
<dbReference type="EMBL" id="JASOOY020000020">
    <property type="protein sequence ID" value="MEO3717187.1"/>
    <property type="molecule type" value="Genomic_DNA"/>
</dbReference>
<organism evidence="3 4">
    <name type="scientific">Corynebacterium amycolatum</name>
    <dbReference type="NCBI Taxonomy" id="43765"/>
    <lineage>
        <taxon>Bacteria</taxon>
        <taxon>Bacillati</taxon>
        <taxon>Actinomycetota</taxon>
        <taxon>Actinomycetes</taxon>
        <taxon>Mycobacteriales</taxon>
        <taxon>Corynebacteriaceae</taxon>
        <taxon>Corynebacterium</taxon>
    </lineage>
</organism>
<dbReference type="RefSeq" id="WP_070851739.1">
    <property type="nucleotide sequence ID" value="NZ_JAFJMG010000007.1"/>
</dbReference>
<keyword evidence="1" id="KW-0732">Signal</keyword>
<sequence>MKNFSVAVRSAAIATVAALGLSLGAGAANAQPALPEMPNIPIPGIGDTGPKGVKQIVTFGDSFTANAGKGGPRGLAPGQNALVANCATDMENWPKIAASKLNKSLGDWSCNGLGGFPGQLLAYLEASIQYGDIGEGTEKVVLMYGGMDWVQWVDVAGELVAKPDPKAPSLFKQTLRQFTDRVHQVAPGAQVVLASYPEYATDDQLCLVNTPNQTFPIPAPGASEVQGAFRDSIRSASQHVGAGFIDVYEATLGHGTCNPNPDERFVAGFADPVMGPMTNHPTVAGEKAMGNIIADQLY</sequence>
<comment type="caution">
    <text evidence="3">The sequence shown here is derived from an EMBL/GenBank/DDBJ whole genome shotgun (WGS) entry which is preliminary data.</text>
</comment>
<evidence type="ECO:0000313" key="4">
    <source>
        <dbReference type="Proteomes" id="UP001223646"/>
    </source>
</evidence>
<reference evidence="3" key="1">
    <citation type="submission" date="2023-05" db="EMBL/GenBank/DDBJ databases">
        <authorList>
            <person name="Du J."/>
        </authorList>
    </citation>
    <scope>NUCLEOTIDE SEQUENCE</scope>
    <source>
        <strain evidence="3">UMB1064</strain>
    </source>
</reference>
<evidence type="ECO:0000313" key="3">
    <source>
        <dbReference type="EMBL" id="MEO3717187.1"/>
    </source>
</evidence>
<protein>
    <submittedName>
        <fullName evidence="3">GDSL-type esterase/lipase family protein</fullName>
    </submittedName>
</protein>
<evidence type="ECO:0000256" key="1">
    <source>
        <dbReference type="SAM" id="SignalP"/>
    </source>
</evidence>
<gene>
    <name evidence="3" type="ORF">QP460_006265</name>
</gene>
<feature type="signal peptide" evidence="1">
    <location>
        <begin position="1"/>
        <end position="27"/>
    </location>
</feature>
<dbReference type="SUPFAM" id="SSF52266">
    <property type="entry name" value="SGNH hydrolase"/>
    <property type="match status" value="1"/>
</dbReference>
<feature type="chain" id="PRO_5043465944" evidence="1">
    <location>
        <begin position="28"/>
        <end position="298"/>
    </location>
</feature>
<dbReference type="Pfam" id="PF13472">
    <property type="entry name" value="Lipase_GDSL_2"/>
    <property type="match status" value="1"/>
</dbReference>
<name>A0AAW9SKS8_CORAY</name>
<dbReference type="Proteomes" id="UP001223646">
    <property type="component" value="Unassembled WGS sequence"/>
</dbReference>
<dbReference type="AlphaFoldDB" id="A0AAW9SKS8"/>
<accession>A0AAW9SKS8</accession>
<dbReference type="Gene3D" id="3.40.50.1110">
    <property type="entry name" value="SGNH hydrolase"/>
    <property type="match status" value="1"/>
</dbReference>
<reference evidence="3" key="2">
    <citation type="submission" date="2024-05" db="EMBL/GenBank/DDBJ databases">
        <authorList>
            <person name="Wolfe A."/>
        </authorList>
    </citation>
    <scope>NUCLEOTIDE SEQUENCE</scope>
    <source>
        <strain evidence="3">UMB1064</strain>
    </source>
</reference>
<evidence type="ECO:0000259" key="2">
    <source>
        <dbReference type="Pfam" id="PF13472"/>
    </source>
</evidence>
<dbReference type="InterPro" id="IPR036514">
    <property type="entry name" value="SGNH_hydro_sf"/>
</dbReference>
<feature type="domain" description="SGNH hydrolase-type esterase" evidence="2">
    <location>
        <begin position="59"/>
        <end position="287"/>
    </location>
</feature>
<proteinExistence type="predicted"/>